<dbReference type="Gene3D" id="3.20.20.70">
    <property type="entry name" value="Aldolase class I"/>
    <property type="match status" value="1"/>
</dbReference>
<dbReference type="HAMAP" id="MF_00134_B">
    <property type="entry name" value="IGPS_B"/>
    <property type="match status" value="1"/>
</dbReference>
<keyword evidence="6 8" id="KW-0057">Aromatic amino acid biosynthesis</keyword>
<dbReference type="InterPro" id="IPR011060">
    <property type="entry name" value="RibuloseP-bd_barrel"/>
</dbReference>
<dbReference type="InterPro" id="IPR013798">
    <property type="entry name" value="Indole-3-glycerol_P_synth_dom"/>
</dbReference>
<sequence length="264" mass="29862">MNVLEKIVQTKKEEVAYQKSLVAIDNIIKSSYFDRKCFSTVQNLEQAAPYGIISEFKRQSPSKGIINDRAEVTEVARGYCEAGASAISILTDRDYFGGSIEDLQRARKHMSCPVLRKDFIIDEYQIYKTKAIGADLMLLIAAILTKEEIVRFTDLAHQLGLEVLLEIHNEEEYQEGYYEAVDILGVNNRDLKRFKTTIQNSIDLAKILPKDQLKISESGISSTKEMDILAAEGYKGFLIGEQFMKHEDPAAELKKFMTTQMAKG</sequence>
<dbReference type="EC" id="4.1.1.48" evidence="8"/>
<gene>
    <name evidence="8 10" type="primary">trpC</name>
    <name evidence="10" type="ORF">N7E81_16290</name>
</gene>
<dbReference type="InterPro" id="IPR013785">
    <property type="entry name" value="Aldolase_TIM"/>
</dbReference>
<evidence type="ECO:0000256" key="5">
    <source>
        <dbReference type="ARBA" id="ARBA00022822"/>
    </source>
</evidence>
<keyword evidence="5 8" id="KW-0822">Tryptophan biosynthesis</keyword>
<dbReference type="NCBIfam" id="NF001377">
    <property type="entry name" value="PRK00278.2-4"/>
    <property type="match status" value="1"/>
</dbReference>
<keyword evidence="3 8" id="KW-0028">Amino-acid biosynthesis</keyword>
<dbReference type="PANTHER" id="PTHR22854:SF2">
    <property type="entry name" value="INDOLE-3-GLYCEROL-PHOSPHATE SYNTHASE"/>
    <property type="match status" value="1"/>
</dbReference>
<evidence type="ECO:0000256" key="4">
    <source>
        <dbReference type="ARBA" id="ARBA00022793"/>
    </source>
</evidence>
<evidence type="ECO:0000256" key="1">
    <source>
        <dbReference type="ARBA" id="ARBA00001633"/>
    </source>
</evidence>
<proteinExistence type="inferred from homology"/>
<keyword evidence="7 8" id="KW-0456">Lyase</keyword>
<evidence type="ECO:0000313" key="10">
    <source>
        <dbReference type="EMBL" id="UXX78916.1"/>
    </source>
</evidence>
<dbReference type="CDD" id="cd00331">
    <property type="entry name" value="IGPS"/>
    <property type="match status" value="1"/>
</dbReference>
<keyword evidence="4 8" id="KW-0210">Decarboxylase</keyword>
<protein>
    <recommendedName>
        <fullName evidence="8">Indole-3-glycerol phosphate synthase</fullName>
        <shortName evidence="8">IGPS</shortName>
        <ecNumber evidence="8">4.1.1.48</ecNumber>
    </recommendedName>
</protein>
<name>A0ABY6CYC4_9BACT</name>
<evidence type="ECO:0000256" key="6">
    <source>
        <dbReference type="ARBA" id="ARBA00023141"/>
    </source>
</evidence>
<reference evidence="10" key="1">
    <citation type="submission" date="2022-10" db="EMBL/GenBank/DDBJ databases">
        <title>Comparative genomics and taxonomic characterization of three novel marine species of genus Reichenbachiella exhibiting antioxidant and polysaccharide degradation activities.</title>
        <authorList>
            <person name="Muhammad N."/>
            <person name="Lee Y.-J."/>
            <person name="Ko J."/>
            <person name="Kim S.-G."/>
        </authorList>
    </citation>
    <scope>NUCLEOTIDE SEQUENCE</scope>
    <source>
        <strain evidence="10">Wsw4-B4</strain>
    </source>
</reference>
<evidence type="ECO:0000259" key="9">
    <source>
        <dbReference type="Pfam" id="PF00218"/>
    </source>
</evidence>
<accession>A0ABY6CYC4</accession>
<dbReference type="PANTHER" id="PTHR22854">
    <property type="entry name" value="TRYPTOPHAN BIOSYNTHESIS PROTEIN"/>
    <property type="match status" value="1"/>
</dbReference>
<evidence type="ECO:0000256" key="3">
    <source>
        <dbReference type="ARBA" id="ARBA00022605"/>
    </source>
</evidence>
<keyword evidence="11" id="KW-1185">Reference proteome</keyword>
<evidence type="ECO:0000256" key="2">
    <source>
        <dbReference type="ARBA" id="ARBA00004696"/>
    </source>
</evidence>
<evidence type="ECO:0000256" key="7">
    <source>
        <dbReference type="ARBA" id="ARBA00023239"/>
    </source>
</evidence>
<evidence type="ECO:0000313" key="11">
    <source>
        <dbReference type="Proteomes" id="UP001062165"/>
    </source>
</evidence>
<comment type="similarity">
    <text evidence="8">Belongs to the TrpC family.</text>
</comment>
<comment type="catalytic activity">
    <reaction evidence="1 8">
        <text>1-(2-carboxyphenylamino)-1-deoxy-D-ribulose 5-phosphate + H(+) = (1S,2R)-1-C-(indol-3-yl)glycerol 3-phosphate + CO2 + H2O</text>
        <dbReference type="Rhea" id="RHEA:23476"/>
        <dbReference type="ChEBI" id="CHEBI:15377"/>
        <dbReference type="ChEBI" id="CHEBI:15378"/>
        <dbReference type="ChEBI" id="CHEBI:16526"/>
        <dbReference type="ChEBI" id="CHEBI:58613"/>
        <dbReference type="ChEBI" id="CHEBI:58866"/>
        <dbReference type="EC" id="4.1.1.48"/>
    </reaction>
</comment>
<dbReference type="EMBL" id="CP106735">
    <property type="protein sequence ID" value="UXX78916.1"/>
    <property type="molecule type" value="Genomic_DNA"/>
</dbReference>
<dbReference type="SUPFAM" id="SSF51366">
    <property type="entry name" value="Ribulose-phoshate binding barrel"/>
    <property type="match status" value="1"/>
</dbReference>
<feature type="domain" description="Indole-3-glycerol phosphate synthase" evidence="9">
    <location>
        <begin position="4"/>
        <end position="255"/>
    </location>
</feature>
<dbReference type="Proteomes" id="UP001062165">
    <property type="component" value="Chromosome"/>
</dbReference>
<dbReference type="Pfam" id="PF00218">
    <property type="entry name" value="IGPS"/>
    <property type="match status" value="1"/>
</dbReference>
<evidence type="ECO:0000256" key="8">
    <source>
        <dbReference type="HAMAP-Rule" id="MF_00134"/>
    </source>
</evidence>
<dbReference type="RefSeq" id="WP_263050660.1">
    <property type="nucleotide sequence ID" value="NZ_CP106735.1"/>
</dbReference>
<dbReference type="GO" id="GO:0004425">
    <property type="term" value="F:indole-3-glycerol-phosphate synthase activity"/>
    <property type="evidence" value="ECO:0007669"/>
    <property type="project" value="UniProtKB-EC"/>
</dbReference>
<comment type="pathway">
    <text evidence="2 8">Amino-acid biosynthesis; L-tryptophan biosynthesis; L-tryptophan from chorismate: step 4/5.</text>
</comment>
<dbReference type="InterPro" id="IPR045186">
    <property type="entry name" value="Indole-3-glycerol_P_synth"/>
</dbReference>
<organism evidence="10 11">
    <name type="scientific">Reichenbachiella carrageenanivorans</name>
    <dbReference type="NCBI Taxonomy" id="2979869"/>
    <lineage>
        <taxon>Bacteria</taxon>
        <taxon>Pseudomonadati</taxon>
        <taxon>Bacteroidota</taxon>
        <taxon>Cytophagia</taxon>
        <taxon>Cytophagales</taxon>
        <taxon>Reichenbachiellaceae</taxon>
        <taxon>Reichenbachiella</taxon>
    </lineage>
</organism>